<keyword evidence="3 13" id="KW-0028">Amino-acid biosynthesis</keyword>
<accession>A0A1Y6BFH8</accession>
<dbReference type="STRING" id="560819.SAMN05428998_104141"/>
<dbReference type="EC" id="1.17.1.8" evidence="10 13"/>
<evidence type="ECO:0000259" key="15">
    <source>
        <dbReference type="Pfam" id="PF05173"/>
    </source>
</evidence>
<dbReference type="GO" id="GO:0050661">
    <property type="term" value="F:NADP binding"/>
    <property type="evidence" value="ECO:0007669"/>
    <property type="project" value="UniProtKB-UniRule"/>
</dbReference>
<dbReference type="GO" id="GO:0008839">
    <property type="term" value="F:4-hydroxy-tetrahydrodipicolinate reductase"/>
    <property type="evidence" value="ECO:0007669"/>
    <property type="project" value="UniProtKB-UniRule"/>
</dbReference>
<comment type="subunit">
    <text evidence="13">Homotetramer.</text>
</comment>
<sequence>MTATKIAILGCSGRMGRLLVETGRADPDCRVVAGVEGPGSKALGQDLGALAGGSPLGLAVTEDARAAFALADVAIDFTVPAASLAHAALAAESGTALVIGTTGLSAGQLETIGAAAARAPILRAANVSLGVTLLLALVEQAAVRLPAADYDIEILEMHHRHKVDAPSGTALALGEAAAAGRGVSLEEASVRVRDGHTGPREAGTIGFATLRGGDVAGDHSVIFAAEGERLELGHRASNRAVFAKGAIRAAKWLAGRPNGLYAMKDVLGL</sequence>
<dbReference type="PANTHER" id="PTHR20836:SF0">
    <property type="entry name" value="4-HYDROXY-TETRAHYDRODIPICOLINATE REDUCTASE 1, CHLOROPLASTIC-RELATED"/>
    <property type="match status" value="1"/>
</dbReference>
<evidence type="ECO:0000256" key="9">
    <source>
        <dbReference type="ARBA" id="ARBA00037922"/>
    </source>
</evidence>
<feature type="domain" description="Dihydrodipicolinate reductase C-terminal" evidence="15">
    <location>
        <begin position="130"/>
        <end position="267"/>
    </location>
</feature>
<evidence type="ECO:0000256" key="11">
    <source>
        <dbReference type="ARBA" id="ARBA00049080"/>
    </source>
</evidence>
<feature type="binding site" evidence="13">
    <location>
        <begin position="168"/>
        <end position="169"/>
    </location>
    <ligand>
        <name>(S)-2,3,4,5-tetrahydrodipicolinate</name>
        <dbReference type="ChEBI" id="CHEBI:16845"/>
    </ligand>
</feature>
<dbReference type="EMBL" id="FWZX01000004">
    <property type="protein sequence ID" value="SMF08524.1"/>
    <property type="molecule type" value="Genomic_DNA"/>
</dbReference>
<comment type="pathway">
    <text evidence="9 13">Amino-acid biosynthesis; L-lysine biosynthesis via DAP pathway; (S)-tetrahydrodipicolinate from L-aspartate: step 4/4.</text>
</comment>
<dbReference type="PANTHER" id="PTHR20836">
    <property type="entry name" value="DIHYDRODIPICOLINATE REDUCTASE"/>
    <property type="match status" value="1"/>
</dbReference>
<evidence type="ECO:0000256" key="7">
    <source>
        <dbReference type="ARBA" id="ARBA00023027"/>
    </source>
</evidence>
<dbReference type="Gene3D" id="3.40.50.720">
    <property type="entry name" value="NAD(P)-binding Rossmann-like Domain"/>
    <property type="match status" value="1"/>
</dbReference>
<comment type="caution">
    <text evidence="13">Lacks conserved residue(s) required for the propagation of feature annotation.</text>
</comment>
<dbReference type="GO" id="GO:0051287">
    <property type="term" value="F:NAD binding"/>
    <property type="evidence" value="ECO:0007669"/>
    <property type="project" value="UniProtKB-UniRule"/>
</dbReference>
<keyword evidence="7 13" id="KW-0520">NAD</keyword>
<evidence type="ECO:0000313" key="17">
    <source>
        <dbReference type="Proteomes" id="UP000192917"/>
    </source>
</evidence>
<protein>
    <recommendedName>
        <fullName evidence="10 13">4-hydroxy-tetrahydrodipicolinate reductase</fullName>
        <shortName evidence="13">HTPA reductase</shortName>
        <ecNumber evidence="10 13">1.17.1.8</ecNumber>
    </recommendedName>
</protein>
<keyword evidence="17" id="KW-1185">Reference proteome</keyword>
<comment type="function">
    <text evidence="13">Catalyzes the conversion of 4-hydroxy-tetrahydrodipicolinate (HTPA) to tetrahydrodipicolinate.</text>
</comment>
<dbReference type="SUPFAM" id="SSF51735">
    <property type="entry name" value="NAD(P)-binding Rossmann-fold domains"/>
    <property type="match status" value="1"/>
</dbReference>
<evidence type="ECO:0000256" key="10">
    <source>
        <dbReference type="ARBA" id="ARBA00038983"/>
    </source>
</evidence>
<dbReference type="Proteomes" id="UP000192917">
    <property type="component" value="Unassembled WGS sequence"/>
</dbReference>
<evidence type="ECO:0000256" key="13">
    <source>
        <dbReference type="HAMAP-Rule" id="MF_00102"/>
    </source>
</evidence>
<dbReference type="InterPro" id="IPR036291">
    <property type="entry name" value="NAD(P)-bd_dom_sf"/>
</dbReference>
<dbReference type="PROSITE" id="PS01298">
    <property type="entry name" value="DAPB"/>
    <property type="match status" value="1"/>
</dbReference>
<keyword evidence="6 13" id="KW-0560">Oxidoreductase</keyword>
<feature type="binding site" evidence="13">
    <location>
        <begin position="100"/>
        <end position="102"/>
    </location>
    <ligand>
        <name>NAD(+)</name>
        <dbReference type="ChEBI" id="CHEBI:57540"/>
    </ligand>
</feature>
<dbReference type="CDD" id="cd02274">
    <property type="entry name" value="DHDPR_N"/>
    <property type="match status" value="1"/>
</dbReference>
<dbReference type="Pfam" id="PF01113">
    <property type="entry name" value="DapB_N"/>
    <property type="match status" value="1"/>
</dbReference>
<dbReference type="UniPathway" id="UPA00034">
    <property type="reaction ID" value="UER00018"/>
</dbReference>
<keyword evidence="8 13" id="KW-0457">Lysine biosynthesis</keyword>
<reference evidence="16 17" key="1">
    <citation type="submission" date="2017-04" db="EMBL/GenBank/DDBJ databases">
        <authorList>
            <person name="Afonso C.L."/>
            <person name="Miller P.J."/>
            <person name="Scott M.A."/>
            <person name="Spackman E."/>
            <person name="Goraichik I."/>
            <person name="Dimitrov K.M."/>
            <person name="Suarez D.L."/>
            <person name="Swayne D.E."/>
        </authorList>
    </citation>
    <scope>NUCLEOTIDE SEQUENCE [LARGE SCALE GENOMIC DNA]</scope>
    <source>
        <strain evidence="16 17">USBA 355</strain>
    </source>
</reference>
<dbReference type="Gene3D" id="3.30.360.10">
    <property type="entry name" value="Dihydrodipicolinate Reductase, domain 2"/>
    <property type="match status" value="1"/>
</dbReference>
<feature type="domain" description="Dihydrodipicolinate reductase N-terminal" evidence="14">
    <location>
        <begin position="5"/>
        <end position="126"/>
    </location>
</feature>
<keyword evidence="2 13" id="KW-0963">Cytoplasm</keyword>
<dbReference type="NCBIfam" id="TIGR00036">
    <property type="entry name" value="dapB"/>
    <property type="match status" value="1"/>
</dbReference>
<dbReference type="Pfam" id="PF05173">
    <property type="entry name" value="DapB_C"/>
    <property type="match status" value="1"/>
</dbReference>
<evidence type="ECO:0000256" key="3">
    <source>
        <dbReference type="ARBA" id="ARBA00022605"/>
    </source>
</evidence>
<evidence type="ECO:0000256" key="4">
    <source>
        <dbReference type="ARBA" id="ARBA00022857"/>
    </source>
</evidence>
<dbReference type="InterPro" id="IPR022664">
    <property type="entry name" value="DapB_N_CS"/>
</dbReference>
<evidence type="ECO:0000256" key="1">
    <source>
        <dbReference type="ARBA" id="ARBA00006642"/>
    </source>
</evidence>
<dbReference type="GO" id="GO:0005737">
    <property type="term" value="C:cytoplasm"/>
    <property type="evidence" value="ECO:0007669"/>
    <property type="project" value="UniProtKB-SubCell"/>
</dbReference>
<dbReference type="RefSeq" id="WP_085121844.1">
    <property type="nucleotide sequence ID" value="NZ_FWZX01000004.1"/>
</dbReference>
<dbReference type="InterPro" id="IPR000846">
    <property type="entry name" value="DapB_N"/>
</dbReference>
<evidence type="ECO:0000256" key="2">
    <source>
        <dbReference type="ARBA" id="ARBA00022490"/>
    </source>
</evidence>
<organism evidence="16 17">
    <name type="scientific">Tistlia consotensis USBA 355</name>
    <dbReference type="NCBI Taxonomy" id="560819"/>
    <lineage>
        <taxon>Bacteria</taxon>
        <taxon>Pseudomonadati</taxon>
        <taxon>Pseudomonadota</taxon>
        <taxon>Alphaproteobacteria</taxon>
        <taxon>Rhodospirillales</taxon>
        <taxon>Rhodovibrionaceae</taxon>
        <taxon>Tistlia</taxon>
    </lineage>
</organism>
<evidence type="ECO:0000259" key="14">
    <source>
        <dbReference type="Pfam" id="PF01113"/>
    </source>
</evidence>
<comment type="caution">
    <text evidence="13">Was originally thought to be a dihydrodipicolinate reductase (DHDPR), catalyzing the conversion of dihydrodipicolinate to tetrahydrodipicolinate. However, it was shown in E.coli that the substrate of the enzymatic reaction is not dihydrodipicolinate (DHDP) but in fact (2S,4S)-4-hydroxy-2,3,4,5-tetrahydrodipicolinic acid (HTPA), the product released by the DapA-catalyzed reaction.</text>
</comment>
<evidence type="ECO:0000256" key="6">
    <source>
        <dbReference type="ARBA" id="ARBA00023002"/>
    </source>
</evidence>
<feature type="binding site" evidence="13">
    <location>
        <begin position="10"/>
        <end position="15"/>
    </location>
    <ligand>
        <name>NAD(+)</name>
        <dbReference type="ChEBI" id="CHEBI:57540"/>
    </ligand>
</feature>
<evidence type="ECO:0000256" key="8">
    <source>
        <dbReference type="ARBA" id="ARBA00023154"/>
    </source>
</evidence>
<comment type="catalytic activity">
    <reaction evidence="12 13">
        <text>(S)-2,3,4,5-tetrahydrodipicolinate + NAD(+) + H2O = (2S,4S)-4-hydroxy-2,3,4,5-tetrahydrodipicolinate + NADH + H(+)</text>
        <dbReference type="Rhea" id="RHEA:35323"/>
        <dbReference type="ChEBI" id="CHEBI:15377"/>
        <dbReference type="ChEBI" id="CHEBI:15378"/>
        <dbReference type="ChEBI" id="CHEBI:16845"/>
        <dbReference type="ChEBI" id="CHEBI:57540"/>
        <dbReference type="ChEBI" id="CHEBI:57945"/>
        <dbReference type="ChEBI" id="CHEBI:67139"/>
        <dbReference type="EC" id="1.17.1.8"/>
    </reaction>
</comment>
<dbReference type="InterPro" id="IPR022663">
    <property type="entry name" value="DapB_C"/>
</dbReference>
<evidence type="ECO:0000256" key="12">
    <source>
        <dbReference type="ARBA" id="ARBA00049396"/>
    </source>
</evidence>
<feature type="binding site" evidence="13">
    <location>
        <position position="159"/>
    </location>
    <ligand>
        <name>(S)-2,3,4,5-tetrahydrodipicolinate</name>
        <dbReference type="ChEBI" id="CHEBI:16845"/>
    </ligand>
</feature>
<feature type="binding site" evidence="13">
    <location>
        <begin position="124"/>
        <end position="127"/>
    </location>
    <ligand>
        <name>NAD(+)</name>
        <dbReference type="ChEBI" id="CHEBI:57540"/>
    </ligand>
</feature>
<dbReference type="PIRSF" id="PIRSF000161">
    <property type="entry name" value="DHPR"/>
    <property type="match status" value="1"/>
</dbReference>
<dbReference type="InterPro" id="IPR023940">
    <property type="entry name" value="DHDPR_bac"/>
</dbReference>
<comment type="subcellular location">
    <subcellularLocation>
        <location evidence="13">Cytoplasm</location>
    </subcellularLocation>
</comment>
<comment type="similarity">
    <text evidence="1 13">Belongs to the DapB family.</text>
</comment>
<feature type="binding site" evidence="13">
    <location>
        <position position="36"/>
    </location>
    <ligand>
        <name>NAD(+)</name>
        <dbReference type="ChEBI" id="CHEBI:57540"/>
    </ligand>
</feature>
<dbReference type="GO" id="GO:0019877">
    <property type="term" value="P:diaminopimelate biosynthetic process"/>
    <property type="evidence" value="ECO:0007669"/>
    <property type="project" value="UniProtKB-UniRule"/>
</dbReference>
<dbReference type="HAMAP" id="MF_00102">
    <property type="entry name" value="DapB"/>
    <property type="match status" value="1"/>
</dbReference>
<evidence type="ECO:0000313" key="16">
    <source>
        <dbReference type="EMBL" id="SMF08524.1"/>
    </source>
</evidence>
<proteinExistence type="inferred from homology"/>
<dbReference type="GO" id="GO:0009089">
    <property type="term" value="P:lysine biosynthetic process via diaminopimelate"/>
    <property type="evidence" value="ECO:0007669"/>
    <property type="project" value="UniProtKB-UniRule"/>
</dbReference>
<dbReference type="GO" id="GO:0016726">
    <property type="term" value="F:oxidoreductase activity, acting on CH or CH2 groups, NAD or NADP as acceptor"/>
    <property type="evidence" value="ECO:0007669"/>
    <property type="project" value="UniProtKB-UniRule"/>
</dbReference>
<name>A0A1Y6BFH8_9PROT</name>
<dbReference type="FunFam" id="3.30.360.10:FF:000004">
    <property type="entry name" value="4-hydroxy-tetrahydrodipicolinate reductase"/>
    <property type="match status" value="1"/>
</dbReference>
<keyword evidence="4 13" id="KW-0521">NADP</keyword>
<evidence type="ECO:0000256" key="5">
    <source>
        <dbReference type="ARBA" id="ARBA00022915"/>
    </source>
</evidence>
<feature type="active site" description="Proton donor" evidence="13">
    <location>
        <position position="162"/>
    </location>
</feature>
<dbReference type="AlphaFoldDB" id="A0A1Y6BFH8"/>
<keyword evidence="5 13" id="KW-0220">Diaminopimelate biosynthesis</keyword>
<gene>
    <name evidence="13" type="primary">dapB</name>
    <name evidence="16" type="ORF">SAMN05428998_104141</name>
</gene>
<comment type="catalytic activity">
    <reaction evidence="11 13">
        <text>(S)-2,3,4,5-tetrahydrodipicolinate + NADP(+) + H2O = (2S,4S)-4-hydroxy-2,3,4,5-tetrahydrodipicolinate + NADPH + H(+)</text>
        <dbReference type="Rhea" id="RHEA:35331"/>
        <dbReference type="ChEBI" id="CHEBI:15377"/>
        <dbReference type="ChEBI" id="CHEBI:15378"/>
        <dbReference type="ChEBI" id="CHEBI:16845"/>
        <dbReference type="ChEBI" id="CHEBI:57783"/>
        <dbReference type="ChEBI" id="CHEBI:58349"/>
        <dbReference type="ChEBI" id="CHEBI:67139"/>
        <dbReference type="EC" id="1.17.1.8"/>
    </reaction>
</comment>
<feature type="active site" description="Proton donor/acceptor" evidence="13">
    <location>
        <position position="158"/>
    </location>
</feature>
<dbReference type="SUPFAM" id="SSF55347">
    <property type="entry name" value="Glyceraldehyde-3-phosphate dehydrogenase-like, C-terminal domain"/>
    <property type="match status" value="1"/>
</dbReference>